<feature type="compositionally biased region" description="Low complexity" evidence="1">
    <location>
        <begin position="51"/>
        <end position="64"/>
    </location>
</feature>
<feature type="region of interest" description="Disordered" evidence="1">
    <location>
        <begin position="193"/>
        <end position="247"/>
    </location>
</feature>
<dbReference type="Proteomes" id="UP001221757">
    <property type="component" value="Unassembled WGS sequence"/>
</dbReference>
<organism evidence="2 3">
    <name type="scientific">Mycena rosella</name>
    <name type="common">Pink bonnet</name>
    <name type="synonym">Agaricus rosellus</name>
    <dbReference type="NCBI Taxonomy" id="1033263"/>
    <lineage>
        <taxon>Eukaryota</taxon>
        <taxon>Fungi</taxon>
        <taxon>Dikarya</taxon>
        <taxon>Basidiomycota</taxon>
        <taxon>Agaricomycotina</taxon>
        <taxon>Agaricomycetes</taxon>
        <taxon>Agaricomycetidae</taxon>
        <taxon>Agaricales</taxon>
        <taxon>Marasmiineae</taxon>
        <taxon>Mycenaceae</taxon>
        <taxon>Mycena</taxon>
    </lineage>
</organism>
<gene>
    <name evidence="2" type="ORF">B0H17DRAFT_1203242</name>
</gene>
<evidence type="ECO:0000313" key="2">
    <source>
        <dbReference type="EMBL" id="KAJ7688046.1"/>
    </source>
</evidence>
<comment type="caution">
    <text evidence="2">The sequence shown here is derived from an EMBL/GenBank/DDBJ whole genome shotgun (WGS) entry which is preliminary data.</text>
</comment>
<dbReference type="AlphaFoldDB" id="A0AAD7GCJ7"/>
<feature type="region of interest" description="Disordered" evidence="1">
    <location>
        <begin position="1"/>
        <end position="83"/>
    </location>
</feature>
<proteinExistence type="predicted"/>
<protein>
    <submittedName>
        <fullName evidence="2">Uncharacterized protein</fullName>
    </submittedName>
</protein>
<evidence type="ECO:0000313" key="3">
    <source>
        <dbReference type="Proteomes" id="UP001221757"/>
    </source>
</evidence>
<dbReference type="EMBL" id="JARKIE010000082">
    <property type="protein sequence ID" value="KAJ7688046.1"/>
    <property type="molecule type" value="Genomic_DNA"/>
</dbReference>
<evidence type="ECO:0000256" key="1">
    <source>
        <dbReference type="SAM" id="MobiDB-lite"/>
    </source>
</evidence>
<keyword evidence="3" id="KW-1185">Reference proteome</keyword>
<reference evidence="2" key="1">
    <citation type="submission" date="2023-03" db="EMBL/GenBank/DDBJ databases">
        <title>Massive genome expansion in bonnet fungi (Mycena s.s.) driven by repeated elements and novel gene families across ecological guilds.</title>
        <authorList>
            <consortium name="Lawrence Berkeley National Laboratory"/>
            <person name="Harder C.B."/>
            <person name="Miyauchi S."/>
            <person name="Viragh M."/>
            <person name="Kuo A."/>
            <person name="Thoen E."/>
            <person name="Andreopoulos B."/>
            <person name="Lu D."/>
            <person name="Skrede I."/>
            <person name="Drula E."/>
            <person name="Henrissat B."/>
            <person name="Morin E."/>
            <person name="Kohler A."/>
            <person name="Barry K."/>
            <person name="LaButti K."/>
            <person name="Morin E."/>
            <person name="Salamov A."/>
            <person name="Lipzen A."/>
            <person name="Mereny Z."/>
            <person name="Hegedus B."/>
            <person name="Baldrian P."/>
            <person name="Stursova M."/>
            <person name="Weitz H."/>
            <person name="Taylor A."/>
            <person name="Grigoriev I.V."/>
            <person name="Nagy L.G."/>
            <person name="Martin F."/>
            <person name="Kauserud H."/>
        </authorList>
    </citation>
    <scope>NUCLEOTIDE SEQUENCE</scope>
    <source>
        <strain evidence="2">CBHHK067</strain>
    </source>
</reference>
<accession>A0AAD7GCJ7</accession>
<sequence length="247" mass="27233">MSENDNSVGGTTGQGNRGANAHRTGNTGRTQAGGAGGRKPKKTSQKDLEAELAALKAKLAQSEAAQKKLEEQAARGAAPEENGEVIERIERPQGEAGDSKNGFILQDAMGLQDDRLQYEAIGRTMRKNVIRADIDYTIDFRRQDPAKLAMVYKLTRKAFPYLTRARFPLDWAVAEMVKQYLCNKRRYGVKKQYIPDRETRKREREEAGSATGNKRRKGPAGSRHIDDVEEDEEDAPGNADSGGPVEA</sequence>
<name>A0AAD7GCJ7_MYCRO</name>
<feature type="compositionally biased region" description="Basic and acidic residues" evidence="1">
    <location>
        <begin position="193"/>
        <end position="207"/>
    </location>
</feature>